<dbReference type="SUPFAM" id="SSF50800">
    <property type="entry name" value="PK beta-barrel domain-like"/>
    <property type="match status" value="1"/>
</dbReference>
<gene>
    <name evidence="2" type="ORF">K227x_00720</name>
</gene>
<dbReference type="Pfam" id="PF03475">
    <property type="entry name" value="YiiM_3-alpha"/>
    <property type="match status" value="1"/>
</dbReference>
<evidence type="ECO:0000259" key="1">
    <source>
        <dbReference type="PROSITE" id="PS51340"/>
    </source>
</evidence>
<evidence type="ECO:0000313" key="3">
    <source>
        <dbReference type="Proteomes" id="UP000318538"/>
    </source>
</evidence>
<dbReference type="RefSeq" id="WP_218933660.1">
    <property type="nucleotide sequence ID" value="NZ_CP036525.1"/>
</dbReference>
<dbReference type="InterPro" id="IPR005302">
    <property type="entry name" value="MoCF_Sase_C"/>
</dbReference>
<organism evidence="2 3">
    <name type="scientific">Rubripirellula lacrimiformis</name>
    <dbReference type="NCBI Taxonomy" id="1930273"/>
    <lineage>
        <taxon>Bacteria</taxon>
        <taxon>Pseudomonadati</taxon>
        <taxon>Planctomycetota</taxon>
        <taxon>Planctomycetia</taxon>
        <taxon>Pirellulales</taxon>
        <taxon>Pirellulaceae</taxon>
        <taxon>Rubripirellula</taxon>
    </lineage>
</organism>
<dbReference type="EMBL" id="CP036525">
    <property type="protein sequence ID" value="QDT01705.1"/>
    <property type="molecule type" value="Genomic_DNA"/>
</dbReference>
<accession>A0A517N3J4</accession>
<feature type="domain" description="MOSC" evidence="1">
    <location>
        <begin position="35"/>
        <end position="170"/>
    </location>
</feature>
<dbReference type="PANTHER" id="PTHR30212">
    <property type="entry name" value="PROTEIN YIIM"/>
    <property type="match status" value="1"/>
</dbReference>
<protein>
    <submittedName>
        <fullName evidence="2">6-N-hydroxylaminopurine resistance protein</fullName>
    </submittedName>
</protein>
<name>A0A517N3J4_9BACT</name>
<keyword evidence="3" id="KW-1185">Reference proteome</keyword>
<dbReference type="GO" id="GO:0030151">
    <property type="term" value="F:molybdenum ion binding"/>
    <property type="evidence" value="ECO:0007669"/>
    <property type="project" value="InterPro"/>
</dbReference>
<sequence length="214" mass="23396">MTTLVSIQRGRVVTEGDAESADVTTRLWTSAFHKTPVDGPVEMTPLGVVGDAVANTQSHGGPDKAVLCYAAAHYSHWGKEFPSLAMSGGAMGENLTIDGWDESNVCIGDRFAVGDCEIEIAQPRQPCWKIVRRWGEKTLLKRVTQSGRTGWYARVTAGGTITAGVPVTLTMRKHPDWTVARVNDLYVGREVDRMAIIELMKLPELADAWKQDIA</sequence>
<dbReference type="Proteomes" id="UP000318538">
    <property type="component" value="Chromosome"/>
</dbReference>
<dbReference type="AlphaFoldDB" id="A0A517N3J4"/>
<dbReference type="KEGG" id="rlc:K227x_00720"/>
<dbReference type="InterPro" id="IPR052353">
    <property type="entry name" value="Benzoxazolinone_Detox_Enz"/>
</dbReference>
<dbReference type="PROSITE" id="PS51340">
    <property type="entry name" value="MOSC"/>
    <property type="match status" value="1"/>
</dbReference>
<dbReference type="InterPro" id="IPR005163">
    <property type="entry name" value="Tri_helical_YiiM-like"/>
</dbReference>
<dbReference type="GO" id="GO:0003824">
    <property type="term" value="F:catalytic activity"/>
    <property type="evidence" value="ECO:0007669"/>
    <property type="project" value="InterPro"/>
</dbReference>
<proteinExistence type="predicted"/>
<dbReference type="InterPro" id="IPR011037">
    <property type="entry name" value="Pyrv_Knase-like_insert_dom_sf"/>
</dbReference>
<dbReference type="Pfam" id="PF03473">
    <property type="entry name" value="MOSC"/>
    <property type="match status" value="1"/>
</dbReference>
<dbReference type="PANTHER" id="PTHR30212:SF2">
    <property type="entry name" value="PROTEIN YIIM"/>
    <property type="match status" value="1"/>
</dbReference>
<evidence type="ECO:0000313" key="2">
    <source>
        <dbReference type="EMBL" id="QDT01705.1"/>
    </source>
</evidence>
<dbReference type="Gene3D" id="2.40.33.20">
    <property type="entry name" value="PK beta-barrel domain-like"/>
    <property type="match status" value="1"/>
</dbReference>
<reference evidence="2 3" key="1">
    <citation type="submission" date="2019-02" db="EMBL/GenBank/DDBJ databases">
        <title>Deep-cultivation of Planctomycetes and their phenomic and genomic characterization uncovers novel biology.</title>
        <authorList>
            <person name="Wiegand S."/>
            <person name="Jogler M."/>
            <person name="Boedeker C."/>
            <person name="Pinto D."/>
            <person name="Vollmers J."/>
            <person name="Rivas-Marin E."/>
            <person name="Kohn T."/>
            <person name="Peeters S.H."/>
            <person name="Heuer A."/>
            <person name="Rast P."/>
            <person name="Oberbeckmann S."/>
            <person name="Bunk B."/>
            <person name="Jeske O."/>
            <person name="Meyerdierks A."/>
            <person name="Storesund J.E."/>
            <person name="Kallscheuer N."/>
            <person name="Luecker S."/>
            <person name="Lage O.M."/>
            <person name="Pohl T."/>
            <person name="Merkel B.J."/>
            <person name="Hornburger P."/>
            <person name="Mueller R.-W."/>
            <person name="Bruemmer F."/>
            <person name="Labrenz M."/>
            <person name="Spormann A.M."/>
            <person name="Op den Camp H."/>
            <person name="Overmann J."/>
            <person name="Amann R."/>
            <person name="Jetten M.S.M."/>
            <person name="Mascher T."/>
            <person name="Medema M.H."/>
            <person name="Devos D.P."/>
            <person name="Kaster A.-K."/>
            <person name="Ovreas L."/>
            <person name="Rohde M."/>
            <person name="Galperin M.Y."/>
            <person name="Jogler C."/>
        </authorList>
    </citation>
    <scope>NUCLEOTIDE SEQUENCE [LARGE SCALE GENOMIC DNA]</scope>
    <source>
        <strain evidence="2 3">K22_7</strain>
    </source>
</reference>
<dbReference type="GO" id="GO:0030170">
    <property type="term" value="F:pyridoxal phosphate binding"/>
    <property type="evidence" value="ECO:0007669"/>
    <property type="project" value="InterPro"/>
</dbReference>